<dbReference type="Pfam" id="PF05697">
    <property type="entry name" value="Trigger_N"/>
    <property type="match status" value="1"/>
</dbReference>
<dbReference type="EMBL" id="CP073355">
    <property type="protein sequence ID" value="URA09313.1"/>
    <property type="molecule type" value="Genomic_DNA"/>
</dbReference>
<evidence type="ECO:0000313" key="2">
    <source>
        <dbReference type="EMBL" id="URA09313.1"/>
    </source>
</evidence>
<dbReference type="RefSeq" id="WP_271434441.1">
    <property type="nucleotide sequence ID" value="NZ_CP073355.1"/>
</dbReference>
<gene>
    <name evidence="2" type="ORF">KDW03_07400</name>
</gene>
<dbReference type="InterPro" id="IPR008881">
    <property type="entry name" value="Trigger_fac_ribosome-bd_bac"/>
</dbReference>
<accession>A0AAX3BAL9</accession>
<sequence>MEIVVQSFPDCYSVGFVSWSVFEVAELWQKALVRVQTSVDVPGFRKGRAPFEIIEQRYEDVIKEEVEKIALQEGMHTLRAEHNLMALYDYKVASEVSKNAPLRVVFYFGREVVVNRGLDSLKLSTVEYEKVELTEADINEMIKRDLVQPEEISAKSAKGDVVHLLFKGKSDPVVVRVDDIPEKLVGKKAGETVVLNWQEVGNLIFDVLEDIKQKGETEVQVLKVLRPVEKNLSDESIYAHTPFQTREKYVEFLKNVMQREIDAINYRKKLQALKDAVKKDLDIELSKGSLYDVVEDEFKNWFFSHFKASVSMKDVLSGKELAEDFQRMLQEHYENLKFYFAVLDYAKKNNIEASQDKISRVVMQKASEAGEDYKDFVEKMTKEAWDAAVAQAQFDTAIEKIMENITFKEKKVIPYMEYVEK</sequence>
<name>A0AAX3BAL9_9SPIR</name>
<protein>
    <recommendedName>
        <fullName evidence="1">Trigger factor ribosome-binding bacterial domain-containing protein</fullName>
    </recommendedName>
</protein>
<dbReference type="Gene3D" id="3.30.70.1050">
    <property type="entry name" value="Trigger factor ribosome-binding domain"/>
    <property type="match status" value="1"/>
</dbReference>
<dbReference type="GO" id="GO:0006457">
    <property type="term" value="P:protein folding"/>
    <property type="evidence" value="ECO:0007669"/>
    <property type="project" value="InterPro"/>
</dbReference>
<dbReference type="InterPro" id="IPR027304">
    <property type="entry name" value="Trigger_fact/SurA_dom_sf"/>
</dbReference>
<dbReference type="SUPFAM" id="SSF102735">
    <property type="entry name" value="Trigger factor ribosome-binding domain"/>
    <property type="match status" value="1"/>
</dbReference>
<proteinExistence type="predicted"/>
<dbReference type="GO" id="GO:0015031">
    <property type="term" value="P:protein transport"/>
    <property type="evidence" value="ECO:0007669"/>
    <property type="project" value="InterPro"/>
</dbReference>
<dbReference type="Gene3D" id="1.10.3120.10">
    <property type="entry name" value="Trigger factor, C-terminal domain"/>
    <property type="match status" value="1"/>
</dbReference>
<dbReference type="AlphaFoldDB" id="A0AAX3BAL9"/>
<reference evidence="2" key="2">
    <citation type="submission" date="2022-06" db="EMBL/GenBank/DDBJ databases">
        <title>Thermospira aquatica gen. nov., sp. nov.</title>
        <authorList>
            <person name="Ben Ali Gam Z."/>
            <person name="Labat M."/>
        </authorList>
    </citation>
    <scope>NUCLEOTIDE SEQUENCE</scope>
    <source>
        <strain evidence="2">F1F22</strain>
    </source>
</reference>
<dbReference type="SUPFAM" id="SSF109998">
    <property type="entry name" value="Triger factor/SurA peptide-binding domain-like"/>
    <property type="match status" value="1"/>
</dbReference>
<evidence type="ECO:0000259" key="1">
    <source>
        <dbReference type="Pfam" id="PF05697"/>
    </source>
</evidence>
<reference evidence="2" key="1">
    <citation type="submission" date="2021-04" db="EMBL/GenBank/DDBJ databases">
        <authorList>
            <person name="Postec A."/>
        </authorList>
    </citation>
    <scope>NUCLEOTIDE SEQUENCE</scope>
    <source>
        <strain evidence="2">F1F22</strain>
    </source>
</reference>
<dbReference type="Proteomes" id="UP001056539">
    <property type="component" value="Chromosome"/>
</dbReference>
<evidence type="ECO:0000313" key="3">
    <source>
        <dbReference type="Proteomes" id="UP001056539"/>
    </source>
</evidence>
<organism evidence="2 3">
    <name type="scientific">Thermospira aquatica</name>
    <dbReference type="NCBI Taxonomy" id="2828656"/>
    <lineage>
        <taxon>Bacteria</taxon>
        <taxon>Pseudomonadati</taxon>
        <taxon>Spirochaetota</taxon>
        <taxon>Spirochaetia</taxon>
        <taxon>Brevinematales</taxon>
        <taxon>Thermospiraceae</taxon>
        <taxon>Thermospira</taxon>
    </lineage>
</organism>
<dbReference type="KEGG" id="taqu:KDW03_07400"/>
<feature type="domain" description="Trigger factor ribosome-binding bacterial" evidence="1">
    <location>
        <begin position="23"/>
        <end position="144"/>
    </location>
</feature>
<dbReference type="InterPro" id="IPR037041">
    <property type="entry name" value="Trigger_fac_C_sf"/>
</dbReference>
<dbReference type="InterPro" id="IPR036611">
    <property type="entry name" value="Trigger_fac_ribosome-bd_sf"/>
</dbReference>
<keyword evidence="3" id="KW-1185">Reference proteome</keyword>